<comment type="caution">
    <text evidence="2">The sequence shown here is derived from an EMBL/GenBank/DDBJ whole genome shotgun (WGS) entry which is preliminary data.</text>
</comment>
<feature type="chain" id="PRO_5046045058" description="Oxidoreductase molybdopterin-binding domain-containing protein" evidence="1">
    <location>
        <begin position="33"/>
        <end position="198"/>
    </location>
</feature>
<evidence type="ECO:0000313" key="2">
    <source>
        <dbReference type="EMBL" id="MFC3675293.1"/>
    </source>
</evidence>
<keyword evidence="3" id="KW-1185">Reference proteome</keyword>
<evidence type="ECO:0008006" key="4">
    <source>
        <dbReference type="Google" id="ProtNLM"/>
    </source>
</evidence>
<proteinExistence type="predicted"/>
<dbReference type="Proteomes" id="UP001595711">
    <property type="component" value="Unassembled WGS sequence"/>
</dbReference>
<protein>
    <recommendedName>
        <fullName evidence="4">Oxidoreductase molybdopterin-binding domain-containing protein</fullName>
    </recommendedName>
</protein>
<reference evidence="3" key="1">
    <citation type="journal article" date="2019" name="Int. J. Syst. Evol. Microbiol.">
        <title>The Global Catalogue of Microorganisms (GCM) 10K type strain sequencing project: providing services to taxonomists for standard genome sequencing and annotation.</title>
        <authorList>
            <consortium name="The Broad Institute Genomics Platform"/>
            <consortium name="The Broad Institute Genome Sequencing Center for Infectious Disease"/>
            <person name="Wu L."/>
            <person name="Ma J."/>
        </authorList>
    </citation>
    <scope>NUCLEOTIDE SEQUENCE [LARGE SCALE GENOMIC DNA]</scope>
    <source>
        <strain evidence="3">KCTC 42182</strain>
    </source>
</reference>
<evidence type="ECO:0000256" key="1">
    <source>
        <dbReference type="SAM" id="SignalP"/>
    </source>
</evidence>
<gene>
    <name evidence="2" type="ORF">ACFOOQ_07050</name>
</gene>
<sequence>MNLCRTVGRMTALVLAALVLVGLLATALPALAAGKLATPTGPVILTVHGKIANTNRGALDAFDDAFFKSSGAEFDRAAVFDRAMLQKLGMHSVTVQYSTWPRAHRLEGPLLRDVLKAVGATGKTATVYALDGYGAKIPMTDLAAYPVVLALKSDGQWLGIGGRGPAWVVYPPHDKYPALKDQDDSKWVWSAIRIDVEE</sequence>
<accession>A0ABV7VE17</accession>
<organism evidence="2 3">
    <name type="scientific">Ferrovibrio xuzhouensis</name>
    <dbReference type="NCBI Taxonomy" id="1576914"/>
    <lineage>
        <taxon>Bacteria</taxon>
        <taxon>Pseudomonadati</taxon>
        <taxon>Pseudomonadota</taxon>
        <taxon>Alphaproteobacteria</taxon>
        <taxon>Rhodospirillales</taxon>
        <taxon>Rhodospirillaceae</taxon>
        <taxon>Ferrovibrio</taxon>
    </lineage>
</organism>
<dbReference type="RefSeq" id="WP_379723585.1">
    <property type="nucleotide sequence ID" value="NZ_JBHRYJ010000001.1"/>
</dbReference>
<dbReference type="SUPFAM" id="SSF56524">
    <property type="entry name" value="Oxidoreductase molybdopterin-binding domain"/>
    <property type="match status" value="1"/>
</dbReference>
<dbReference type="InterPro" id="IPR036374">
    <property type="entry name" value="OxRdtase_Mopterin-bd_sf"/>
</dbReference>
<dbReference type="Gene3D" id="3.90.420.10">
    <property type="entry name" value="Oxidoreductase, molybdopterin-binding domain"/>
    <property type="match status" value="1"/>
</dbReference>
<evidence type="ECO:0000313" key="3">
    <source>
        <dbReference type="Proteomes" id="UP001595711"/>
    </source>
</evidence>
<name>A0ABV7VE17_9PROT</name>
<keyword evidence="1" id="KW-0732">Signal</keyword>
<dbReference type="EMBL" id="JBHRYJ010000001">
    <property type="protein sequence ID" value="MFC3675293.1"/>
    <property type="molecule type" value="Genomic_DNA"/>
</dbReference>
<feature type="signal peptide" evidence="1">
    <location>
        <begin position="1"/>
        <end position="32"/>
    </location>
</feature>